<organism evidence="1 2">
    <name type="scientific">Melaminivora suipulveris</name>
    <dbReference type="NCBI Taxonomy" id="2109913"/>
    <lineage>
        <taxon>Bacteria</taxon>
        <taxon>Pseudomonadati</taxon>
        <taxon>Pseudomonadota</taxon>
        <taxon>Betaproteobacteria</taxon>
        <taxon>Burkholderiales</taxon>
        <taxon>Comamonadaceae</taxon>
        <taxon>Melaminivora</taxon>
    </lineage>
</organism>
<dbReference type="EMBL" id="CP027667">
    <property type="protein sequence ID" value="AVO50805.1"/>
    <property type="molecule type" value="Genomic_DNA"/>
</dbReference>
<gene>
    <name evidence="1" type="ORF">C6568_17420</name>
</gene>
<evidence type="ECO:0000313" key="2">
    <source>
        <dbReference type="Proteomes" id="UP000237925"/>
    </source>
</evidence>
<keyword evidence="2" id="KW-1185">Reference proteome</keyword>
<evidence type="ECO:0000313" key="1">
    <source>
        <dbReference type="EMBL" id="AVO50805.1"/>
    </source>
</evidence>
<reference evidence="1 2" key="1">
    <citation type="submission" date="2018-03" db="EMBL/GenBank/DDBJ databases">
        <title>Genome sequencing of Melaminivora sp.</title>
        <authorList>
            <person name="Kim S.-J."/>
            <person name="Heo J."/>
            <person name="Ahn J.-H."/>
            <person name="Kwon S.-W."/>
        </authorList>
    </citation>
    <scope>NUCLEOTIDE SEQUENCE [LARGE SCALE GENOMIC DNA]</scope>
    <source>
        <strain evidence="1 2">SC2-9</strain>
    </source>
</reference>
<name>A0A2R3QGB1_9BURK</name>
<dbReference type="RefSeq" id="WP_106685198.1">
    <property type="nucleotide sequence ID" value="NZ_CP027667.1"/>
</dbReference>
<sequence>MKPLATDAKPAMVGTVQMFRLTYDDGAIRTEPPLVTLAELRRTAQILYLRQDHLWQDRQKLEAQIRACIARGEDPAPTRAALAALEAHSAQVSAQHERTTELAAQVRAAARQPHIRAAHAQMQAELARAAAELPALFHPDNALKDTP</sequence>
<dbReference type="KEGG" id="mela:C6568_17420"/>
<accession>A0A2R3QGB1</accession>
<protein>
    <submittedName>
        <fullName evidence="1">Uncharacterized protein</fullName>
    </submittedName>
</protein>
<proteinExistence type="predicted"/>
<dbReference type="AlphaFoldDB" id="A0A2R3QGB1"/>
<dbReference type="Proteomes" id="UP000237925">
    <property type="component" value="Chromosome"/>
</dbReference>